<feature type="region of interest" description="Disordered" evidence="3">
    <location>
        <begin position="1"/>
        <end position="21"/>
    </location>
</feature>
<evidence type="ECO:0000259" key="4">
    <source>
        <dbReference type="Pfam" id="PF04927"/>
    </source>
</evidence>
<gene>
    <name evidence="5" type="ORF">ZOSMA_296G00020</name>
</gene>
<evidence type="ECO:0000256" key="1">
    <source>
        <dbReference type="ARBA" id="ARBA00010733"/>
    </source>
</evidence>
<protein>
    <submittedName>
        <fullName evidence="5">Seed maturation protein/ Late embryogenesis abundant protein</fullName>
    </submittedName>
</protein>
<feature type="domain" description="SMP" evidence="4">
    <location>
        <begin position="201"/>
        <end position="259"/>
    </location>
</feature>
<comment type="caution">
    <text evidence="5">The sequence shown here is derived from an EMBL/GenBank/DDBJ whole genome shotgun (WGS) entry which is preliminary data.</text>
</comment>
<feature type="domain" description="SMP" evidence="4">
    <location>
        <begin position="137"/>
        <end position="193"/>
    </location>
</feature>
<feature type="domain" description="SMP" evidence="4">
    <location>
        <begin position="20"/>
        <end position="74"/>
    </location>
</feature>
<dbReference type="Pfam" id="PF04927">
    <property type="entry name" value="SMP"/>
    <property type="match status" value="3"/>
</dbReference>
<dbReference type="EMBL" id="LFYR01000972">
    <property type="protein sequence ID" value="KMZ66534.1"/>
    <property type="molecule type" value="Genomic_DNA"/>
</dbReference>
<name>A0A0K9PC32_ZOSMR</name>
<dbReference type="AlphaFoldDB" id="A0A0K9PC32"/>
<keyword evidence="6" id="KW-1185">Reference proteome</keyword>
<feature type="compositionally biased region" description="Basic and acidic residues" evidence="3">
    <location>
        <begin position="1"/>
        <end position="11"/>
    </location>
</feature>
<proteinExistence type="inferred from homology"/>
<evidence type="ECO:0000313" key="5">
    <source>
        <dbReference type="EMBL" id="KMZ66534.1"/>
    </source>
</evidence>
<sequence>MEGSKMNKEGGRSWTSQKPVKYGDIFPHVSGKLARQAVNPQDAAMMQSAENKLLGQTQKGGPAAVMQSAATHNELAGLVGHDGISSMSADKGVTVTETDVPGTRIITEKVGGHVVKRFLVPAPVPSSSVARDIEALTIGEALEATAVTIGNKPVEQSDASAIQAAEARATGVVATIPSGIGAAAQAAADHNKHVTLDDEKTKIADVLKNSTKKLPADKAATREDAHKIVSAEMRNSPDMSVNPTGVSASVTAAARLNQSKRKSSC</sequence>
<dbReference type="Proteomes" id="UP000036987">
    <property type="component" value="Unassembled WGS sequence"/>
</dbReference>
<organism evidence="5 6">
    <name type="scientific">Zostera marina</name>
    <name type="common">Eelgrass</name>
    <dbReference type="NCBI Taxonomy" id="29655"/>
    <lineage>
        <taxon>Eukaryota</taxon>
        <taxon>Viridiplantae</taxon>
        <taxon>Streptophyta</taxon>
        <taxon>Embryophyta</taxon>
        <taxon>Tracheophyta</taxon>
        <taxon>Spermatophyta</taxon>
        <taxon>Magnoliopsida</taxon>
        <taxon>Liliopsida</taxon>
        <taxon>Zosteraceae</taxon>
        <taxon>Zostera</taxon>
    </lineage>
</organism>
<dbReference type="PANTHER" id="PTHR31174">
    <property type="entry name" value="SEED MATURATION FAMILY PROTEIN"/>
    <property type="match status" value="1"/>
</dbReference>
<dbReference type="OrthoDB" id="2014755at2759"/>
<accession>A0A0K9PC32</accession>
<dbReference type="PANTHER" id="PTHR31174:SF7">
    <property type="entry name" value="LATE EMBRYOGENESIS ABUNDANT PROTEIN 31-RELATED"/>
    <property type="match status" value="1"/>
</dbReference>
<dbReference type="InterPro" id="IPR042971">
    <property type="entry name" value="LEA_SMP"/>
</dbReference>
<evidence type="ECO:0000256" key="2">
    <source>
        <dbReference type="ARBA" id="ARBA00022737"/>
    </source>
</evidence>
<dbReference type="OMA" id="ANANEWT"/>
<dbReference type="InterPro" id="IPR007011">
    <property type="entry name" value="LEA_SMP_dom"/>
</dbReference>
<reference evidence="6" key="1">
    <citation type="journal article" date="2016" name="Nature">
        <title>The genome of the seagrass Zostera marina reveals angiosperm adaptation to the sea.</title>
        <authorList>
            <person name="Olsen J.L."/>
            <person name="Rouze P."/>
            <person name="Verhelst B."/>
            <person name="Lin Y.-C."/>
            <person name="Bayer T."/>
            <person name="Collen J."/>
            <person name="Dattolo E."/>
            <person name="De Paoli E."/>
            <person name="Dittami S."/>
            <person name="Maumus F."/>
            <person name="Michel G."/>
            <person name="Kersting A."/>
            <person name="Lauritano C."/>
            <person name="Lohaus R."/>
            <person name="Toepel M."/>
            <person name="Tonon T."/>
            <person name="Vanneste K."/>
            <person name="Amirebrahimi M."/>
            <person name="Brakel J."/>
            <person name="Bostroem C."/>
            <person name="Chovatia M."/>
            <person name="Grimwood J."/>
            <person name="Jenkins J.W."/>
            <person name="Jueterbock A."/>
            <person name="Mraz A."/>
            <person name="Stam W.T."/>
            <person name="Tice H."/>
            <person name="Bornberg-Bauer E."/>
            <person name="Green P.J."/>
            <person name="Pearson G.A."/>
            <person name="Procaccini G."/>
            <person name="Duarte C.M."/>
            <person name="Schmutz J."/>
            <person name="Reusch T.B.H."/>
            <person name="Van de Peer Y."/>
        </authorList>
    </citation>
    <scope>NUCLEOTIDE SEQUENCE [LARGE SCALE GENOMIC DNA]</scope>
    <source>
        <strain evidence="6">cv. Finnish</strain>
    </source>
</reference>
<keyword evidence="2" id="KW-0677">Repeat</keyword>
<comment type="similarity">
    <text evidence="1">Belongs to the LEA type SMP family.</text>
</comment>
<evidence type="ECO:0000256" key="3">
    <source>
        <dbReference type="SAM" id="MobiDB-lite"/>
    </source>
</evidence>
<evidence type="ECO:0000313" key="6">
    <source>
        <dbReference type="Proteomes" id="UP000036987"/>
    </source>
</evidence>